<evidence type="ECO:0000313" key="6">
    <source>
        <dbReference type="Proteomes" id="UP000184212"/>
    </source>
</evidence>
<feature type="signal peptide" evidence="1">
    <location>
        <begin position="1"/>
        <end position="20"/>
    </location>
</feature>
<proteinExistence type="predicted"/>
<sequence>MKRQLIFLVSLFFLTPLCSAQSLKTDPYLKLWYTQPASAWEEALPLGNGKTGAMVFGIIRRERLQLNDNTLWSGYPDPGNNPNGRVYLPLVRKAVSDGDYALAAAYWKKMQGPYSARYLPMADLFLDFIIKDTVVRKYNRSLDLSTATAAVTYTTAGVTYTREMFISYPDKTLVIRLSADKKKSISFKTFLRSKLKYTVTAPANDQLILRGKAPLLVANREAEPLQVVYDDWKGEGMNFEVLLKIKAEGGTVLKQDTSLSVSDADAVTLYLTEATSFNGFNRSPGLQGKDAAVEAQRTLDVATAKTWAQLKARHLADYQALFNRVTLDLGTDPEAMKLPTDKRMLRLNEGKPDPQLQTLYYQFGRYLLIASSRPGGPPANLQGIWNDHVKPPWGSNYTTNINTEMNYWLAESTNLSECHEPLLDFIQQLAVNGAETAAVNYGITEGWCAHHNADIWAKTSPPGGYEWDPRSQARWACWPMSGAWLSTHLWEHYLFTEDKTFLNDKGWPAMKGAAQFLLTWLVESPDGYLVTNPSTSPENVFKVEGKEYQVSMATTMDMAITRQLFENCLSAAAALGIKDEFVRKIETATAKLYPYHIGQHGQLQEWFKDWDDPNDKHRHLSHLFGLHPGNQISPARTPELAAAAKQSLIQRGDMSTGWSMAWKINWWARLQDGDHAYTILKEGLTYIDPKQKKETMGGGGTYPNLFDAHPPFQIDGNFGATAGMTEMLLQSQDGALSLLPALPGEWRNGSVSGLKARGAFEVDITWKDGKLQSATIRSKLGGNCRIRTAIPVKIIEATAKNVEGRNPNALTQAANVPPYKKNANATLPELKTGEGYVIDVDTEKGKQYTLVPK</sequence>
<dbReference type="PIRSF" id="PIRSF007663">
    <property type="entry name" value="UCP007663"/>
    <property type="match status" value="1"/>
</dbReference>
<accession>A0A1M5LBX8</accession>
<dbReference type="Pfam" id="PF21307">
    <property type="entry name" value="Glyco_hydro_95_C"/>
    <property type="match status" value="1"/>
</dbReference>
<dbReference type="InterPro" id="IPR012341">
    <property type="entry name" value="6hp_glycosidase-like_sf"/>
</dbReference>
<dbReference type="Proteomes" id="UP000184212">
    <property type="component" value="Unassembled WGS sequence"/>
</dbReference>
<evidence type="ECO:0000256" key="1">
    <source>
        <dbReference type="SAM" id="SignalP"/>
    </source>
</evidence>
<dbReference type="Gene3D" id="1.50.10.10">
    <property type="match status" value="1"/>
</dbReference>
<evidence type="ECO:0000259" key="3">
    <source>
        <dbReference type="Pfam" id="PF21307"/>
    </source>
</evidence>
<dbReference type="FunFam" id="1.50.10.10:FF:000028">
    <property type="entry name" value="Alpha-L-fucosidase 2"/>
    <property type="match status" value="1"/>
</dbReference>
<dbReference type="Pfam" id="PF22124">
    <property type="entry name" value="Glyco_hydro_95_cat"/>
    <property type="match status" value="1"/>
</dbReference>
<dbReference type="InterPro" id="IPR027414">
    <property type="entry name" value="GH95_N_dom"/>
</dbReference>
<dbReference type="GO" id="GO:0004560">
    <property type="term" value="F:alpha-L-fucosidase activity"/>
    <property type="evidence" value="ECO:0007669"/>
    <property type="project" value="InterPro"/>
</dbReference>
<dbReference type="Pfam" id="PF14498">
    <property type="entry name" value="Glyco_hyd_65N_2"/>
    <property type="match status" value="1"/>
</dbReference>
<keyword evidence="6" id="KW-1185">Reference proteome</keyword>
<dbReference type="InterPro" id="IPR049053">
    <property type="entry name" value="AFCA-like_C"/>
</dbReference>
<dbReference type="GO" id="GO:0005975">
    <property type="term" value="P:carbohydrate metabolic process"/>
    <property type="evidence" value="ECO:0007669"/>
    <property type="project" value="InterPro"/>
</dbReference>
<dbReference type="RefSeq" id="WP_073131830.1">
    <property type="nucleotide sequence ID" value="NZ_FQWQ01000001.1"/>
</dbReference>
<feature type="domain" description="Glycosyl hydrolase family 95 catalytic" evidence="4">
    <location>
        <begin position="307"/>
        <end position="728"/>
    </location>
</feature>
<dbReference type="STRING" id="947013.SAMN04488109_1129"/>
<dbReference type="InterPro" id="IPR054363">
    <property type="entry name" value="GH95_cat"/>
</dbReference>
<name>A0A1M5LBX8_9BACT</name>
<reference evidence="5 6" key="1">
    <citation type="submission" date="2016-11" db="EMBL/GenBank/DDBJ databases">
        <authorList>
            <person name="Jaros S."/>
            <person name="Januszkiewicz K."/>
            <person name="Wedrychowicz H."/>
        </authorList>
    </citation>
    <scope>NUCLEOTIDE SEQUENCE [LARGE SCALE GENOMIC DNA]</scope>
    <source>
        <strain evidence="5 6">DSM 24574</strain>
    </source>
</reference>
<dbReference type="EMBL" id="FQWQ01000001">
    <property type="protein sequence ID" value="SHG62528.1"/>
    <property type="molecule type" value="Genomic_DNA"/>
</dbReference>
<dbReference type="AlphaFoldDB" id="A0A1M5LBX8"/>
<dbReference type="InterPro" id="IPR008928">
    <property type="entry name" value="6-hairpin_glycosidase_sf"/>
</dbReference>
<feature type="domain" description="Glycosyl hydrolase family 95 N-terminal" evidence="2">
    <location>
        <begin position="31"/>
        <end position="278"/>
    </location>
</feature>
<dbReference type="OrthoDB" id="9802600at2"/>
<gene>
    <name evidence="5" type="ORF">SAMN04488109_1129</name>
</gene>
<dbReference type="Gene3D" id="2.70.98.50">
    <property type="entry name" value="putative glycoside hydrolase family protein from bacillus halodurans"/>
    <property type="match status" value="1"/>
</dbReference>
<protein>
    <submittedName>
        <fullName evidence="5">Alpha-L-fucosidase 2</fullName>
    </submittedName>
</protein>
<keyword evidence="1" id="KW-0732">Signal</keyword>
<evidence type="ECO:0000259" key="4">
    <source>
        <dbReference type="Pfam" id="PF22124"/>
    </source>
</evidence>
<feature type="chain" id="PRO_5012499951" evidence="1">
    <location>
        <begin position="21"/>
        <end position="853"/>
    </location>
</feature>
<evidence type="ECO:0000259" key="2">
    <source>
        <dbReference type="Pfam" id="PF14498"/>
    </source>
</evidence>
<dbReference type="PANTHER" id="PTHR31084:SF0">
    <property type="entry name" value="ALPHA-L-FUCOSIDASE 2"/>
    <property type="match status" value="1"/>
</dbReference>
<dbReference type="Gene3D" id="2.60.40.1180">
    <property type="entry name" value="Golgi alpha-mannosidase II"/>
    <property type="match status" value="1"/>
</dbReference>
<dbReference type="InterPro" id="IPR016518">
    <property type="entry name" value="Alpha-L-fucosidase"/>
</dbReference>
<dbReference type="InterPro" id="IPR013780">
    <property type="entry name" value="Glyco_hydro_b"/>
</dbReference>
<feature type="domain" description="Alpha fucosidase A-like C-terminal" evidence="3">
    <location>
        <begin position="730"/>
        <end position="804"/>
    </location>
</feature>
<organism evidence="5 6">
    <name type="scientific">Chryseolinea serpens</name>
    <dbReference type="NCBI Taxonomy" id="947013"/>
    <lineage>
        <taxon>Bacteria</taxon>
        <taxon>Pseudomonadati</taxon>
        <taxon>Bacteroidota</taxon>
        <taxon>Cytophagia</taxon>
        <taxon>Cytophagales</taxon>
        <taxon>Fulvivirgaceae</taxon>
        <taxon>Chryseolinea</taxon>
    </lineage>
</organism>
<evidence type="ECO:0000313" key="5">
    <source>
        <dbReference type="EMBL" id="SHG62528.1"/>
    </source>
</evidence>
<dbReference type="PANTHER" id="PTHR31084">
    <property type="entry name" value="ALPHA-L-FUCOSIDASE 2"/>
    <property type="match status" value="1"/>
</dbReference>
<dbReference type="SUPFAM" id="SSF48208">
    <property type="entry name" value="Six-hairpin glycosidases"/>
    <property type="match status" value="1"/>
</dbReference>